<dbReference type="GeneID" id="20340899"/>
<evidence type="ECO:0000313" key="3">
    <source>
        <dbReference type="Proteomes" id="UP000006039"/>
    </source>
</evidence>
<evidence type="ECO:0000313" key="1">
    <source>
        <dbReference type="EMBL" id="EJT80442.1"/>
    </source>
</evidence>
<dbReference type="Proteomes" id="UP000006039">
    <property type="component" value="Unassembled WGS sequence"/>
</dbReference>
<proteinExistence type="predicted"/>
<protein>
    <submittedName>
        <fullName evidence="1 2">Uncharacterized protein</fullName>
    </submittedName>
</protein>
<reference evidence="2" key="5">
    <citation type="submission" date="2018-04" db="UniProtKB">
        <authorList>
            <consortium name="EnsemblFungi"/>
        </authorList>
    </citation>
    <scope>IDENTIFICATION</scope>
    <source>
        <strain evidence="2">R3-111a-1</strain>
    </source>
</reference>
<gene>
    <name evidence="2" type="primary">20340899</name>
    <name evidence="1" type="ORF">GGTG_00441</name>
</gene>
<sequence>MPEKMRLGLCTDFDANYSQQAMSRAADGVENCLAIKPVGASYPMPAQAGLVLWVLGAGTEGWSLSHISRQSPARLGKGGPATCGLACCRGDS</sequence>
<dbReference type="EMBL" id="GL385395">
    <property type="protein sequence ID" value="EJT80442.1"/>
    <property type="molecule type" value="Genomic_DNA"/>
</dbReference>
<dbReference type="AlphaFoldDB" id="J3NGQ2"/>
<dbReference type="RefSeq" id="XP_009216451.1">
    <property type="nucleotide sequence ID" value="XM_009218187.1"/>
</dbReference>
<reference evidence="3" key="1">
    <citation type="submission" date="2010-07" db="EMBL/GenBank/DDBJ databases">
        <title>The genome sequence of Gaeumannomyces graminis var. tritici strain R3-111a-1.</title>
        <authorList>
            <consortium name="The Broad Institute Genome Sequencing Platform"/>
            <person name="Ma L.-J."/>
            <person name="Dead R."/>
            <person name="Young S."/>
            <person name="Zeng Q."/>
            <person name="Koehrsen M."/>
            <person name="Alvarado L."/>
            <person name="Berlin A."/>
            <person name="Chapman S.B."/>
            <person name="Chen Z."/>
            <person name="Freedman E."/>
            <person name="Gellesch M."/>
            <person name="Goldberg J."/>
            <person name="Griggs A."/>
            <person name="Gujja S."/>
            <person name="Heilman E.R."/>
            <person name="Heiman D."/>
            <person name="Hepburn T."/>
            <person name="Howarth C."/>
            <person name="Jen D."/>
            <person name="Larson L."/>
            <person name="Mehta T."/>
            <person name="Neiman D."/>
            <person name="Pearson M."/>
            <person name="Roberts A."/>
            <person name="Saif S."/>
            <person name="Shea T."/>
            <person name="Shenoy N."/>
            <person name="Sisk P."/>
            <person name="Stolte C."/>
            <person name="Sykes S."/>
            <person name="Walk T."/>
            <person name="White J."/>
            <person name="Yandava C."/>
            <person name="Haas B."/>
            <person name="Nusbaum C."/>
            <person name="Birren B."/>
        </authorList>
    </citation>
    <scope>NUCLEOTIDE SEQUENCE [LARGE SCALE GENOMIC DNA]</scope>
    <source>
        <strain evidence="3">R3-111a-1</strain>
    </source>
</reference>
<keyword evidence="3" id="KW-1185">Reference proteome</keyword>
<name>J3NGQ2_GAET3</name>
<evidence type="ECO:0000313" key="2">
    <source>
        <dbReference type="EnsemblFungi" id="EJT80442"/>
    </source>
</evidence>
<organism evidence="1">
    <name type="scientific">Gaeumannomyces tritici (strain R3-111a-1)</name>
    <name type="common">Wheat and barley take-all root rot fungus</name>
    <name type="synonym">Gaeumannomyces graminis var. tritici</name>
    <dbReference type="NCBI Taxonomy" id="644352"/>
    <lineage>
        <taxon>Eukaryota</taxon>
        <taxon>Fungi</taxon>
        <taxon>Dikarya</taxon>
        <taxon>Ascomycota</taxon>
        <taxon>Pezizomycotina</taxon>
        <taxon>Sordariomycetes</taxon>
        <taxon>Sordariomycetidae</taxon>
        <taxon>Magnaporthales</taxon>
        <taxon>Magnaporthaceae</taxon>
        <taxon>Gaeumannomyces</taxon>
    </lineage>
</organism>
<reference evidence="1" key="2">
    <citation type="submission" date="2010-07" db="EMBL/GenBank/DDBJ databases">
        <authorList>
            <consortium name="The Broad Institute Genome Sequencing Platform"/>
            <consortium name="Broad Institute Genome Sequencing Center for Infectious Disease"/>
            <person name="Ma L.-J."/>
            <person name="Dead R."/>
            <person name="Young S."/>
            <person name="Zeng Q."/>
            <person name="Koehrsen M."/>
            <person name="Alvarado L."/>
            <person name="Berlin A."/>
            <person name="Chapman S.B."/>
            <person name="Chen Z."/>
            <person name="Freedman E."/>
            <person name="Gellesch M."/>
            <person name="Goldberg J."/>
            <person name="Griggs A."/>
            <person name="Gujja S."/>
            <person name="Heilman E.R."/>
            <person name="Heiman D."/>
            <person name="Hepburn T."/>
            <person name="Howarth C."/>
            <person name="Jen D."/>
            <person name="Larson L."/>
            <person name="Mehta T."/>
            <person name="Neiman D."/>
            <person name="Pearson M."/>
            <person name="Roberts A."/>
            <person name="Saif S."/>
            <person name="Shea T."/>
            <person name="Shenoy N."/>
            <person name="Sisk P."/>
            <person name="Stolte C."/>
            <person name="Sykes S."/>
            <person name="Walk T."/>
            <person name="White J."/>
            <person name="Yandava C."/>
            <person name="Haas B."/>
            <person name="Nusbaum C."/>
            <person name="Birren B."/>
        </authorList>
    </citation>
    <scope>NUCLEOTIDE SEQUENCE</scope>
    <source>
        <strain evidence="1">R3-111a-1</strain>
    </source>
</reference>
<dbReference type="EnsemblFungi" id="EJT80442">
    <property type="protein sequence ID" value="EJT80442"/>
    <property type="gene ID" value="GGTG_00441"/>
</dbReference>
<accession>J3NGQ2</accession>
<reference evidence="2" key="4">
    <citation type="journal article" date="2015" name="G3 (Bethesda)">
        <title>Genome sequences of three phytopathogenic species of the Magnaporthaceae family of fungi.</title>
        <authorList>
            <person name="Okagaki L.H."/>
            <person name="Nunes C.C."/>
            <person name="Sailsbery J."/>
            <person name="Clay B."/>
            <person name="Brown D."/>
            <person name="John T."/>
            <person name="Oh Y."/>
            <person name="Young N."/>
            <person name="Fitzgerald M."/>
            <person name="Haas B.J."/>
            <person name="Zeng Q."/>
            <person name="Young S."/>
            <person name="Adiconis X."/>
            <person name="Fan L."/>
            <person name="Levin J.Z."/>
            <person name="Mitchell T.K."/>
            <person name="Okubara P.A."/>
            <person name="Farman M.L."/>
            <person name="Kohn L.M."/>
            <person name="Birren B."/>
            <person name="Ma L.-J."/>
            <person name="Dean R.A."/>
        </authorList>
    </citation>
    <scope>NUCLEOTIDE SEQUENCE</scope>
    <source>
        <strain evidence="2">R3-111a-1</strain>
    </source>
</reference>
<dbReference type="VEuPathDB" id="FungiDB:GGTG_00441"/>
<dbReference type="HOGENOM" id="CLU_2413372_0_0_1"/>
<reference evidence="1" key="3">
    <citation type="submission" date="2010-09" db="EMBL/GenBank/DDBJ databases">
        <title>Annotation of Gaeumannomyces graminis var. tritici R3-111a-1.</title>
        <authorList>
            <consortium name="The Broad Institute Genome Sequencing Platform"/>
            <person name="Ma L.-J."/>
            <person name="Dead R."/>
            <person name="Young S.K."/>
            <person name="Zeng Q."/>
            <person name="Gargeya S."/>
            <person name="Fitzgerald M."/>
            <person name="Haas B."/>
            <person name="Abouelleil A."/>
            <person name="Alvarado L."/>
            <person name="Arachchi H.M."/>
            <person name="Berlin A."/>
            <person name="Brown A."/>
            <person name="Chapman S.B."/>
            <person name="Chen Z."/>
            <person name="Dunbar C."/>
            <person name="Freedman E."/>
            <person name="Gearin G."/>
            <person name="Gellesch M."/>
            <person name="Goldberg J."/>
            <person name="Griggs A."/>
            <person name="Gujja S."/>
            <person name="Heiman D."/>
            <person name="Howarth C."/>
            <person name="Larson L."/>
            <person name="Lui A."/>
            <person name="MacDonald P.J.P."/>
            <person name="Mehta T."/>
            <person name="Montmayeur A."/>
            <person name="Murphy C."/>
            <person name="Neiman D."/>
            <person name="Pearson M."/>
            <person name="Priest M."/>
            <person name="Roberts A."/>
            <person name="Saif S."/>
            <person name="Shea T."/>
            <person name="Shenoy N."/>
            <person name="Sisk P."/>
            <person name="Stolte C."/>
            <person name="Sykes S."/>
            <person name="Yandava C."/>
            <person name="Wortman J."/>
            <person name="Nusbaum C."/>
            <person name="Birren B."/>
        </authorList>
    </citation>
    <scope>NUCLEOTIDE SEQUENCE</scope>
    <source>
        <strain evidence="1">R3-111a-1</strain>
    </source>
</reference>